<name>A0ABU3DYP1_9FLAO</name>
<evidence type="ECO:0000259" key="12">
    <source>
        <dbReference type="Pfam" id="PF13807"/>
    </source>
</evidence>
<keyword evidence="10" id="KW-0812">Transmembrane</keyword>
<dbReference type="Pfam" id="PF13807">
    <property type="entry name" value="GNVR"/>
    <property type="match status" value="1"/>
</dbReference>
<keyword evidence="10" id="KW-0472">Membrane</keyword>
<dbReference type="EC" id="2.7.10.2" evidence="2"/>
<dbReference type="EMBL" id="JAVRHM010000002">
    <property type="protein sequence ID" value="MDT0688838.1"/>
    <property type="molecule type" value="Genomic_DNA"/>
</dbReference>
<evidence type="ECO:0000256" key="7">
    <source>
        <dbReference type="ARBA" id="ARBA00023137"/>
    </source>
</evidence>
<dbReference type="InterPro" id="IPR050445">
    <property type="entry name" value="Bact_polysacc_biosynth/exp"/>
</dbReference>
<evidence type="ECO:0000256" key="3">
    <source>
        <dbReference type="ARBA" id="ARBA00022679"/>
    </source>
</evidence>
<dbReference type="SUPFAM" id="SSF52540">
    <property type="entry name" value="P-loop containing nucleoside triphosphate hydrolases"/>
    <property type="match status" value="1"/>
</dbReference>
<keyword evidence="9" id="KW-0175">Coiled coil</keyword>
<dbReference type="Pfam" id="PF13614">
    <property type="entry name" value="AAA_31"/>
    <property type="match status" value="1"/>
</dbReference>
<keyword evidence="3 13" id="KW-0808">Transferase</keyword>
<accession>A0ABU3DYP1</accession>
<keyword evidence="7" id="KW-0829">Tyrosine-protein kinase</keyword>
<feature type="domain" description="AAA" evidence="11">
    <location>
        <begin position="578"/>
        <end position="726"/>
    </location>
</feature>
<dbReference type="InterPro" id="IPR032807">
    <property type="entry name" value="GNVR"/>
</dbReference>
<dbReference type="GO" id="GO:0004715">
    <property type="term" value="F:non-membrane spanning protein tyrosine kinase activity"/>
    <property type="evidence" value="ECO:0007669"/>
    <property type="project" value="UniProtKB-EC"/>
</dbReference>
<dbReference type="InterPro" id="IPR005702">
    <property type="entry name" value="Wzc-like_C"/>
</dbReference>
<dbReference type="InterPro" id="IPR027417">
    <property type="entry name" value="P-loop_NTPase"/>
</dbReference>
<sequence length="764" mass="86398">MKPNHISQKAEEKDIKEILSKYLEYWYIFLLGLIIFIGAAFLYLRYEAIPQYQITSTLLIKDKDKGEGASKFESFAELGLIKPSRNIEDEIGILTSAGLMEVALSELSLQVRYYVEGKVNEVEVYGKDLPVYVEINNSLPFSHGQRLSITMLDNKRFELTEEGKDNKKTYTYGQEILKPYGTFTVLSRFDDLSSEIGNTIDMEFISIQDFAEYYSEQLEVEPVNETGSLIAVSLLDPIPERGEDIVTKLIEVYTRKAVEYKNRLAISTIEMIDDRLQHLTSELTGVEKNVEQYKQQNDLTDVNSNAAIYLQKASQAKSELADYQTQIDVLNSIENYLKQQGPNASLVPSSLNIQDATLVGLISRFNELQLEKRSLLRTTPEDNPLVVEIDEQLSDLRNNILENLNNIKDGLIITRRNLMANSNRLESQIRNVPSAERELLAINRQQSTKQELYLYLLQKREEEALSLSAPVSNTRVIDEPRSGNFPVSPNKTSIYLGAIIFGLFLPFSIVYIKDNIDDKIQSVDDIQRLTNVPVLGKIAHSNDKEIIVATEKNRTPVAELFRLIRFNLKFISAGKTNKIILITSDMKGEGKTFFTINLGTSLAISGKKVIALSFDLRAPKLMQDMGLSNKVGVTDYIINHDTKLEEIIVPSPSVENLFFIDSGSTPPNAGELMLSERIGKLLNELKERYDYVLIDSAPVGKVADAFALAPHIDSTIFVVRRNYSNKARLVTIQDIYENKKLKYPMVVLNDVEFSKADTYGYGNE</sequence>
<evidence type="ECO:0000313" key="14">
    <source>
        <dbReference type="Proteomes" id="UP001261624"/>
    </source>
</evidence>
<feature type="coiled-coil region" evidence="9">
    <location>
        <begin position="269"/>
        <end position="333"/>
    </location>
</feature>
<reference evidence="13 14" key="1">
    <citation type="submission" date="2023-09" db="EMBL/GenBank/DDBJ databases">
        <authorList>
            <person name="Rey-Velasco X."/>
        </authorList>
    </citation>
    <scope>NUCLEOTIDE SEQUENCE [LARGE SCALE GENOMIC DNA]</scope>
    <source>
        <strain evidence="13 14">F188</strain>
    </source>
</reference>
<evidence type="ECO:0000256" key="6">
    <source>
        <dbReference type="ARBA" id="ARBA00022840"/>
    </source>
</evidence>
<comment type="catalytic activity">
    <reaction evidence="8">
        <text>L-tyrosyl-[protein] + ATP = O-phospho-L-tyrosyl-[protein] + ADP + H(+)</text>
        <dbReference type="Rhea" id="RHEA:10596"/>
        <dbReference type="Rhea" id="RHEA-COMP:10136"/>
        <dbReference type="Rhea" id="RHEA-COMP:20101"/>
        <dbReference type="ChEBI" id="CHEBI:15378"/>
        <dbReference type="ChEBI" id="CHEBI:30616"/>
        <dbReference type="ChEBI" id="CHEBI:46858"/>
        <dbReference type="ChEBI" id="CHEBI:61978"/>
        <dbReference type="ChEBI" id="CHEBI:456216"/>
        <dbReference type="EC" id="2.7.10.2"/>
    </reaction>
</comment>
<evidence type="ECO:0000256" key="1">
    <source>
        <dbReference type="ARBA" id="ARBA00007316"/>
    </source>
</evidence>
<evidence type="ECO:0000259" key="11">
    <source>
        <dbReference type="Pfam" id="PF13614"/>
    </source>
</evidence>
<evidence type="ECO:0000256" key="5">
    <source>
        <dbReference type="ARBA" id="ARBA00022777"/>
    </source>
</evidence>
<evidence type="ECO:0000256" key="8">
    <source>
        <dbReference type="ARBA" id="ARBA00051245"/>
    </source>
</evidence>
<evidence type="ECO:0000256" key="10">
    <source>
        <dbReference type="SAM" id="Phobius"/>
    </source>
</evidence>
<feature type="transmembrane region" description="Helical" evidence="10">
    <location>
        <begin position="25"/>
        <end position="44"/>
    </location>
</feature>
<comment type="caution">
    <text evidence="13">The sequence shown here is derived from an EMBL/GenBank/DDBJ whole genome shotgun (WGS) entry which is preliminary data.</text>
</comment>
<dbReference type="RefSeq" id="WP_311681374.1">
    <property type="nucleotide sequence ID" value="NZ_JAVRHM010000002.1"/>
</dbReference>
<keyword evidence="5" id="KW-0418">Kinase</keyword>
<evidence type="ECO:0000256" key="2">
    <source>
        <dbReference type="ARBA" id="ARBA00011903"/>
    </source>
</evidence>
<dbReference type="CDD" id="cd05387">
    <property type="entry name" value="BY-kinase"/>
    <property type="match status" value="1"/>
</dbReference>
<dbReference type="PANTHER" id="PTHR32309:SF13">
    <property type="entry name" value="FERRIC ENTEROBACTIN TRANSPORT PROTEIN FEPE"/>
    <property type="match status" value="1"/>
</dbReference>
<keyword evidence="6" id="KW-0067">ATP-binding</keyword>
<dbReference type="InterPro" id="IPR025669">
    <property type="entry name" value="AAA_dom"/>
</dbReference>
<organism evidence="13 14">
    <name type="scientific">Autumnicola patrickiae</name>
    <dbReference type="NCBI Taxonomy" id="3075591"/>
    <lineage>
        <taxon>Bacteria</taxon>
        <taxon>Pseudomonadati</taxon>
        <taxon>Bacteroidota</taxon>
        <taxon>Flavobacteriia</taxon>
        <taxon>Flavobacteriales</taxon>
        <taxon>Flavobacteriaceae</taxon>
        <taxon>Autumnicola</taxon>
    </lineage>
</organism>
<evidence type="ECO:0000256" key="9">
    <source>
        <dbReference type="SAM" id="Coils"/>
    </source>
</evidence>
<dbReference type="Proteomes" id="UP001261624">
    <property type="component" value="Unassembled WGS sequence"/>
</dbReference>
<keyword evidence="14" id="KW-1185">Reference proteome</keyword>
<comment type="similarity">
    <text evidence="1">Belongs to the CpsD/CapB family.</text>
</comment>
<dbReference type="Gene3D" id="3.40.50.300">
    <property type="entry name" value="P-loop containing nucleotide triphosphate hydrolases"/>
    <property type="match status" value="1"/>
</dbReference>
<protein>
    <recommendedName>
        <fullName evidence="2">non-specific protein-tyrosine kinase</fullName>
        <ecNumber evidence="2">2.7.10.2</ecNumber>
    </recommendedName>
</protein>
<keyword evidence="10" id="KW-1133">Transmembrane helix</keyword>
<proteinExistence type="inferred from homology"/>
<dbReference type="PANTHER" id="PTHR32309">
    <property type="entry name" value="TYROSINE-PROTEIN KINASE"/>
    <property type="match status" value="1"/>
</dbReference>
<evidence type="ECO:0000256" key="4">
    <source>
        <dbReference type="ARBA" id="ARBA00022741"/>
    </source>
</evidence>
<feature type="domain" description="Tyrosine-protein kinase G-rich" evidence="12">
    <location>
        <begin position="436"/>
        <end position="513"/>
    </location>
</feature>
<keyword evidence="4" id="KW-0547">Nucleotide-binding</keyword>
<gene>
    <name evidence="13" type="ORF">RM549_03530</name>
</gene>
<dbReference type="NCBIfam" id="TIGR01007">
    <property type="entry name" value="eps_fam"/>
    <property type="match status" value="1"/>
</dbReference>
<evidence type="ECO:0000313" key="13">
    <source>
        <dbReference type="EMBL" id="MDT0688838.1"/>
    </source>
</evidence>